<comment type="caution">
    <text evidence="1">The sequence shown here is derived from an EMBL/GenBank/DDBJ whole genome shotgun (WGS) entry which is preliminary data.</text>
</comment>
<dbReference type="Gene3D" id="3.30.1330.40">
    <property type="entry name" value="RutC-like"/>
    <property type="match status" value="1"/>
</dbReference>
<dbReference type="CDD" id="cd02199">
    <property type="entry name" value="YjgF_YER057c_UK114_like_1"/>
    <property type="match status" value="1"/>
</dbReference>
<dbReference type="InterPro" id="IPR013813">
    <property type="entry name" value="Endoribo_LPSP/chorism_mut-like"/>
</dbReference>
<evidence type="ECO:0000313" key="1">
    <source>
        <dbReference type="EMBL" id="MBC3292959.1"/>
    </source>
</evidence>
<dbReference type="PANTHER" id="PTHR43760:SF1">
    <property type="entry name" value="ENDORIBONUCLEASE L-PSP_CHORISMATE MUTASE-LIKE DOMAIN-CONTAINING PROTEIN"/>
    <property type="match status" value="1"/>
</dbReference>
<dbReference type="InterPro" id="IPR035959">
    <property type="entry name" value="RutC-like_sf"/>
</dbReference>
<sequence>MTDTLNTPGGNYVPVIIHDGLAYVSGQLPRRGETLLYTGKVGAEVDLASAQVAAAFCADLCLDAVSQAVGGDENIVQVLKVVGYIASAPGFIQQSQVMNGASDRLVERIGARGQHARTSVGVAELPRGAPIELEMVVAVRQ</sequence>
<proteinExistence type="predicted"/>
<dbReference type="PANTHER" id="PTHR43760">
    <property type="entry name" value="ENDORIBONUCLEASE-RELATED"/>
    <property type="match status" value="1"/>
</dbReference>
<name>A0A8H9YRA9_9PSED</name>
<dbReference type="EMBL" id="JABWQF010000008">
    <property type="protein sequence ID" value="MBC3292959.1"/>
    <property type="molecule type" value="Genomic_DNA"/>
</dbReference>
<gene>
    <name evidence="1" type="ORF">HU722_15685</name>
</gene>
<dbReference type="SUPFAM" id="SSF55298">
    <property type="entry name" value="YjgF-like"/>
    <property type="match status" value="1"/>
</dbReference>
<reference evidence="1" key="1">
    <citation type="journal article" date="2020" name="Microorganisms">
        <title>Reliable Identification of Environmental Pseudomonas Isolates Using the rpoD Gene.</title>
        <authorList>
            <consortium name="The Broad Institute Genome Sequencing Platform"/>
            <person name="Girard L."/>
            <person name="Lood C."/>
            <person name="Rokni-Zadeh H."/>
            <person name="van Noort V."/>
            <person name="Lavigne R."/>
            <person name="De Mot R."/>
        </authorList>
    </citation>
    <scope>NUCLEOTIDE SEQUENCE [LARGE SCALE GENOMIC DNA]</scope>
    <source>
        <strain evidence="1">SWRI145</strain>
    </source>
</reference>
<accession>A0A8H9YRA9</accession>
<dbReference type="Pfam" id="PF01042">
    <property type="entry name" value="Ribonuc_L-PSP"/>
    <property type="match status" value="1"/>
</dbReference>
<dbReference type="InterPro" id="IPR006175">
    <property type="entry name" value="YjgF/YER057c/UK114"/>
</dbReference>
<dbReference type="AlphaFoldDB" id="A0A8H9YRA9"/>
<organism evidence="1">
    <name type="scientific">Pseudomonas tritici</name>
    <dbReference type="NCBI Taxonomy" id="2745518"/>
    <lineage>
        <taxon>Bacteria</taxon>
        <taxon>Pseudomonadati</taxon>
        <taxon>Pseudomonadota</taxon>
        <taxon>Gammaproteobacteria</taxon>
        <taxon>Pseudomonadales</taxon>
        <taxon>Pseudomonadaceae</taxon>
        <taxon>Pseudomonas</taxon>
    </lineage>
</organism>
<protein>
    <submittedName>
        <fullName evidence="1">RidA family protein</fullName>
    </submittedName>
</protein>